<dbReference type="PANTHER" id="PTHR43540">
    <property type="entry name" value="PEROXYUREIDOACRYLATE/UREIDOACRYLATE AMIDOHYDROLASE-RELATED"/>
    <property type="match status" value="1"/>
</dbReference>
<dbReference type="CDD" id="cd00431">
    <property type="entry name" value="cysteine_hydrolases"/>
    <property type="match status" value="1"/>
</dbReference>
<keyword evidence="1 3" id="KW-0378">Hydrolase</keyword>
<proteinExistence type="predicted"/>
<dbReference type="Pfam" id="PF00857">
    <property type="entry name" value="Isochorismatase"/>
    <property type="match status" value="1"/>
</dbReference>
<dbReference type="InterPro" id="IPR036380">
    <property type="entry name" value="Isochorismatase-like_sf"/>
</dbReference>
<dbReference type="InterPro" id="IPR050272">
    <property type="entry name" value="Isochorismatase-like_hydrls"/>
</dbReference>
<evidence type="ECO:0000256" key="1">
    <source>
        <dbReference type="ARBA" id="ARBA00022801"/>
    </source>
</evidence>
<evidence type="ECO:0000313" key="4">
    <source>
        <dbReference type="Proteomes" id="UP000254291"/>
    </source>
</evidence>
<protein>
    <submittedName>
        <fullName evidence="3">Isochorismatase hydrolase</fullName>
        <ecNumber evidence="3">3.5.1.-</ecNumber>
    </submittedName>
</protein>
<reference evidence="3 4" key="1">
    <citation type="submission" date="2018-06" db="EMBL/GenBank/DDBJ databases">
        <authorList>
            <consortium name="Pathogen Informatics"/>
            <person name="Doyle S."/>
        </authorList>
    </citation>
    <scope>NUCLEOTIDE SEQUENCE [LARGE SCALE GENOMIC DNA]</scope>
    <source>
        <strain evidence="3 4">NCTC10742</strain>
    </source>
</reference>
<dbReference type="PANTHER" id="PTHR43540:SF6">
    <property type="entry name" value="ISOCHORISMATASE-LIKE DOMAIN-CONTAINING PROTEIN"/>
    <property type="match status" value="1"/>
</dbReference>
<accession>A0A378SKR8</accession>
<dbReference type="InterPro" id="IPR000868">
    <property type="entry name" value="Isochorismatase-like_dom"/>
</dbReference>
<dbReference type="EC" id="3.5.1.-" evidence="3"/>
<dbReference type="EMBL" id="UGQM01000001">
    <property type="protein sequence ID" value="STZ42454.1"/>
    <property type="molecule type" value="Genomic_DNA"/>
</dbReference>
<organism evidence="3 4">
    <name type="scientific">Mycolicibacterium gilvum</name>
    <dbReference type="NCBI Taxonomy" id="1804"/>
    <lineage>
        <taxon>Bacteria</taxon>
        <taxon>Bacillati</taxon>
        <taxon>Actinomycetota</taxon>
        <taxon>Actinomycetes</taxon>
        <taxon>Mycobacteriales</taxon>
        <taxon>Mycobacteriaceae</taxon>
        <taxon>Mycolicibacterium</taxon>
    </lineage>
</organism>
<name>A0A378SKR8_9MYCO</name>
<dbReference type="AlphaFoldDB" id="A0A378SKR8"/>
<sequence length="185" mass="20452">MDISSAMSETALLVIDMFNTYDHPDAEPLADNVAAIVDPLTELIRRSNERDDVAVVYVNDNYGDFAAEPSDIVEAAVNGARPELVRPLVPGPEARFLTKVRHSAFYATSLDYLLTRLDTRRIILTGQVTEQCVLYTALDGYVRHYDVVVPPDTVAHIDDKLGTAALEMMERNMKAELPESTASLP</sequence>
<dbReference type="Proteomes" id="UP000254291">
    <property type="component" value="Unassembled WGS sequence"/>
</dbReference>
<gene>
    <name evidence="3" type="primary">rutB</name>
    <name evidence="3" type="ORF">NCTC10742_01666</name>
</gene>
<feature type="domain" description="Isochorismatase-like" evidence="2">
    <location>
        <begin position="10"/>
        <end position="171"/>
    </location>
</feature>
<dbReference type="OMA" id="DAYMREY"/>
<evidence type="ECO:0000259" key="2">
    <source>
        <dbReference type="Pfam" id="PF00857"/>
    </source>
</evidence>
<dbReference type="SUPFAM" id="SSF52499">
    <property type="entry name" value="Isochorismatase-like hydrolases"/>
    <property type="match status" value="1"/>
</dbReference>
<evidence type="ECO:0000313" key="3">
    <source>
        <dbReference type="EMBL" id="STZ42454.1"/>
    </source>
</evidence>
<dbReference type="Gene3D" id="3.40.50.850">
    <property type="entry name" value="Isochorismatase-like"/>
    <property type="match status" value="1"/>
</dbReference>
<dbReference type="GO" id="GO:0016787">
    <property type="term" value="F:hydrolase activity"/>
    <property type="evidence" value="ECO:0007669"/>
    <property type="project" value="UniProtKB-KW"/>
</dbReference>